<organism evidence="1 2">
    <name type="scientific">Desulfoprunum benzoelyticum</name>
    <dbReference type="NCBI Taxonomy" id="1506996"/>
    <lineage>
        <taxon>Bacteria</taxon>
        <taxon>Pseudomonadati</taxon>
        <taxon>Thermodesulfobacteriota</taxon>
        <taxon>Desulfobulbia</taxon>
        <taxon>Desulfobulbales</taxon>
        <taxon>Desulfobulbaceae</taxon>
        <taxon>Desulfoprunum</taxon>
    </lineage>
</organism>
<keyword evidence="2" id="KW-1185">Reference proteome</keyword>
<comment type="caution">
    <text evidence="1">The sequence shown here is derived from an EMBL/GenBank/DDBJ whole genome shotgun (WGS) entry which is preliminary data.</text>
</comment>
<evidence type="ECO:0000313" key="1">
    <source>
        <dbReference type="EMBL" id="MBB5348131.1"/>
    </source>
</evidence>
<dbReference type="AlphaFoldDB" id="A0A840V4W9"/>
<reference evidence="1 2" key="1">
    <citation type="submission" date="2020-08" db="EMBL/GenBank/DDBJ databases">
        <title>Genomic Encyclopedia of Type Strains, Phase IV (KMG-IV): sequencing the most valuable type-strain genomes for metagenomic binning, comparative biology and taxonomic classification.</title>
        <authorList>
            <person name="Goeker M."/>
        </authorList>
    </citation>
    <scope>NUCLEOTIDE SEQUENCE [LARGE SCALE GENOMIC DNA]</scope>
    <source>
        <strain evidence="1 2">DSM 28570</strain>
    </source>
</reference>
<gene>
    <name evidence="1" type="ORF">HNQ81_001862</name>
</gene>
<proteinExistence type="predicted"/>
<evidence type="ECO:0000313" key="2">
    <source>
        <dbReference type="Proteomes" id="UP000539642"/>
    </source>
</evidence>
<accession>A0A840V4W9</accession>
<name>A0A840V4W9_9BACT</name>
<dbReference type="EMBL" id="JACHEO010000009">
    <property type="protein sequence ID" value="MBB5348131.1"/>
    <property type="molecule type" value="Genomic_DNA"/>
</dbReference>
<protein>
    <submittedName>
        <fullName evidence="1">Uncharacterized protein</fullName>
    </submittedName>
</protein>
<sequence>MSPIFIKSVAYPGKSWYRNPVSFHFDGYQQNTGEKEPLCRLGKSLLSCLHATRISPFIEIDS</sequence>
<dbReference type="Proteomes" id="UP000539642">
    <property type="component" value="Unassembled WGS sequence"/>
</dbReference>